<name>A0A9P4V477_9PLEO</name>
<feature type="compositionally biased region" description="Polar residues" evidence="1">
    <location>
        <begin position="83"/>
        <end position="92"/>
    </location>
</feature>
<feature type="compositionally biased region" description="Basic and acidic residues" evidence="1">
    <location>
        <begin position="535"/>
        <end position="550"/>
    </location>
</feature>
<reference evidence="2" key="1">
    <citation type="journal article" date="2020" name="Stud. Mycol.">
        <title>101 Dothideomycetes genomes: a test case for predicting lifestyles and emergence of pathogens.</title>
        <authorList>
            <person name="Haridas S."/>
            <person name="Albert R."/>
            <person name="Binder M."/>
            <person name="Bloem J."/>
            <person name="Labutti K."/>
            <person name="Salamov A."/>
            <person name="Andreopoulos B."/>
            <person name="Baker S."/>
            <person name="Barry K."/>
            <person name="Bills G."/>
            <person name="Bluhm B."/>
            <person name="Cannon C."/>
            <person name="Castanera R."/>
            <person name="Culley D."/>
            <person name="Daum C."/>
            <person name="Ezra D."/>
            <person name="Gonzalez J."/>
            <person name="Henrissat B."/>
            <person name="Kuo A."/>
            <person name="Liang C."/>
            <person name="Lipzen A."/>
            <person name="Lutzoni F."/>
            <person name="Magnuson J."/>
            <person name="Mondo S."/>
            <person name="Nolan M."/>
            <person name="Ohm R."/>
            <person name="Pangilinan J."/>
            <person name="Park H.-J."/>
            <person name="Ramirez L."/>
            <person name="Alfaro M."/>
            <person name="Sun H."/>
            <person name="Tritt A."/>
            <person name="Yoshinaga Y."/>
            <person name="Zwiers L.-H."/>
            <person name="Turgeon B."/>
            <person name="Goodwin S."/>
            <person name="Spatafora J."/>
            <person name="Crous P."/>
            <person name="Grigoriev I."/>
        </authorList>
    </citation>
    <scope>NUCLEOTIDE SEQUENCE</scope>
    <source>
        <strain evidence="2">CBS 125425</strain>
    </source>
</reference>
<feature type="compositionally biased region" description="Polar residues" evidence="1">
    <location>
        <begin position="872"/>
        <end position="881"/>
    </location>
</feature>
<dbReference type="Proteomes" id="UP000799444">
    <property type="component" value="Unassembled WGS sequence"/>
</dbReference>
<dbReference type="AlphaFoldDB" id="A0A9P4V477"/>
<feature type="region of interest" description="Disordered" evidence="1">
    <location>
        <begin position="855"/>
        <end position="1025"/>
    </location>
</feature>
<feature type="region of interest" description="Disordered" evidence="1">
    <location>
        <begin position="497"/>
        <end position="827"/>
    </location>
</feature>
<feature type="compositionally biased region" description="Basic and acidic residues" evidence="1">
    <location>
        <begin position="719"/>
        <end position="729"/>
    </location>
</feature>
<feature type="compositionally biased region" description="Basic and acidic residues" evidence="1">
    <location>
        <begin position="513"/>
        <end position="526"/>
    </location>
</feature>
<evidence type="ECO:0000256" key="1">
    <source>
        <dbReference type="SAM" id="MobiDB-lite"/>
    </source>
</evidence>
<feature type="region of interest" description="Disordered" evidence="1">
    <location>
        <begin position="70"/>
        <end position="92"/>
    </location>
</feature>
<feature type="compositionally biased region" description="Basic residues" evidence="1">
    <location>
        <begin position="741"/>
        <end position="754"/>
    </location>
</feature>
<gene>
    <name evidence="2" type="ORF">EJ04DRAFT_574607</name>
</gene>
<feature type="region of interest" description="Disordered" evidence="1">
    <location>
        <begin position="17"/>
        <end position="37"/>
    </location>
</feature>
<protein>
    <submittedName>
        <fullName evidence="2">Uncharacterized protein</fullName>
    </submittedName>
</protein>
<feature type="compositionally biased region" description="Basic and acidic residues" evidence="1">
    <location>
        <begin position="907"/>
        <end position="919"/>
    </location>
</feature>
<feature type="compositionally biased region" description="Low complexity" evidence="1">
    <location>
        <begin position="922"/>
        <end position="935"/>
    </location>
</feature>
<feature type="compositionally biased region" description="Basic and acidic residues" evidence="1">
    <location>
        <begin position="1002"/>
        <end position="1015"/>
    </location>
</feature>
<keyword evidence="3" id="KW-1185">Reference proteome</keyword>
<proteinExistence type="predicted"/>
<evidence type="ECO:0000313" key="2">
    <source>
        <dbReference type="EMBL" id="KAF2737429.1"/>
    </source>
</evidence>
<feature type="compositionally biased region" description="Pro residues" evidence="1">
    <location>
        <begin position="936"/>
        <end position="946"/>
    </location>
</feature>
<dbReference type="EMBL" id="ML996116">
    <property type="protein sequence ID" value="KAF2737429.1"/>
    <property type="molecule type" value="Genomic_DNA"/>
</dbReference>
<comment type="caution">
    <text evidence="2">The sequence shown here is derived from an EMBL/GenBank/DDBJ whole genome shotgun (WGS) entry which is preliminary data.</text>
</comment>
<accession>A0A9P4V477</accession>
<feature type="region of interest" description="Disordered" evidence="1">
    <location>
        <begin position="245"/>
        <end position="272"/>
    </location>
</feature>
<evidence type="ECO:0000313" key="3">
    <source>
        <dbReference type="Proteomes" id="UP000799444"/>
    </source>
</evidence>
<feature type="compositionally biased region" description="Low complexity" evidence="1">
    <location>
        <begin position="948"/>
        <end position="964"/>
    </location>
</feature>
<feature type="compositionally biased region" description="Basic residues" evidence="1">
    <location>
        <begin position="691"/>
        <end position="708"/>
    </location>
</feature>
<feature type="compositionally biased region" description="Basic and acidic residues" evidence="1">
    <location>
        <begin position="771"/>
        <end position="826"/>
    </location>
</feature>
<organism evidence="2 3">
    <name type="scientific">Polyplosphaeria fusca</name>
    <dbReference type="NCBI Taxonomy" id="682080"/>
    <lineage>
        <taxon>Eukaryota</taxon>
        <taxon>Fungi</taxon>
        <taxon>Dikarya</taxon>
        <taxon>Ascomycota</taxon>
        <taxon>Pezizomycotina</taxon>
        <taxon>Dothideomycetes</taxon>
        <taxon>Pleosporomycetidae</taxon>
        <taxon>Pleosporales</taxon>
        <taxon>Tetraplosphaeriaceae</taxon>
        <taxon>Polyplosphaeria</taxon>
    </lineage>
</organism>
<feature type="compositionally biased region" description="Basic residues" evidence="1">
    <location>
        <begin position="1016"/>
        <end position="1025"/>
    </location>
</feature>
<sequence length="1025" mass="111286">MTDRNTNLGDVLQTVSHRHSALPYDNPTEYPSDLEPWSDDKFHEYGLKEIENFDWNEAKETLEAQNKPYKSAVASPGPHDGLPSQSSTKTTQRAITLSTVQNDLQDREVDQSISAPEIVFTSPSPEAMDMDVTGLSMSQTLEPDEAVHDNVVSDHIGPEGTPIIKEKVATAPFMEFYSLAQRPNSCLPLRLRITAAKMIEMKSEGISTNTDLDEEETQATVPGSDVFNDEVISTDHQPRHISLETANPSAEEYTEEPPATYSVPTEQVADNSDRPKAGIDAALAQCVDPFTIDGSAPTHVGPADDLDEHIGEKLKTPIGLDTVSAEDKPVKFNDSLLLNHHPVPTSTLHRYDGDGFLHEQKQVEEKNTDAFAHFQEEMQKEELDETKDEATHGAFKGPTDALPLFHADASYPLSIDTYKDADSSEHKASDALVSYVEHKDAGNGVTFDMKDESIVKNGTITVKRNDTVPHQKEFEHEGLAKAEHMRSADEPHDVEIKEADTDDNGGDQSDFASHNDLESRESRDSASQETTGGMKSKDQDRPADIYDYEHLFTPQRPDSPIEGLAPAYEQQKDSARASVSIFNDSGSDLSDPPSSPQPHAETPKALSASEITQGESRRQDPTESNEVEIESSPTAKPTESDAGSEDAAGVEARADAIELPRATVPSNTSIANVPSTPIGTGSKATATALPTKRKAPPTKPKSSNKRSRMPMVKNSSSNRRNDKDWKPARDDEDSDYPASPSRKKSTRSSKRKKPASAASPTTAKNPGLESVKPDHRESVKPDHHESVEPDYHESVEPDHESGTGRDEDEESAAKQLHDEESARMEAADSLVALHSGYRQRVPSVSSLLAVGAISTPTAQHPVPTDPPAESPKPNQTDNEAQSAAAPNDADNTSQEPHVPQDIPYETPYEKRTTRADTRGNDTPYTTTTAPTTPSKPATPAPPPKPSPKTRSAKAAAAAAAATAAKKAEQAPKKPATKRKAPVRRSGSPAVSPPRKRQTRQSLAKEEREKKEEVGKKKGGGGRKSV</sequence>
<feature type="compositionally biased region" description="Polar residues" evidence="1">
    <location>
        <begin position="664"/>
        <end position="679"/>
    </location>
</feature>